<dbReference type="STRING" id="121845.A0A1S3D625"/>
<gene>
    <name evidence="3" type="primary">LOC103512053</name>
</gene>
<dbReference type="Proteomes" id="UP000079169">
    <property type="component" value="Unplaced"/>
</dbReference>
<dbReference type="AlphaFoldDB" id="A0A1S3D625"/>
<feature type="compositionally biased region" description="Polar residues" evidence="1">
    <location>
        <begin position="281"/>
        <end position="292"/>
    </location>
</feature>
<feature type="region of interest" description="Disordered" evidence="1">
    <location>
        <begin position="195"/>
        <end position="218"/>
    </location>
</feature>
<evidence type="ECO:0000313" key="3">
    <source>
        <dbReference type="RefSeq" id="XP_008475028.1"/>
    </source>
</evidence>
<sequence length="720" mass="78936">MTCQELLNVFENKTYLSSDSGNRKRTLSQTGDLSNAGLLSIGNKTNKQKMDHVQQWIQDDTSGRIHGDDDDVAKKRLKTDGSEIDNSEDYEEFFLRRTGGIILRSEMKSCTKGPQSEGTGGGVKKKNLAAEIGLESEEEEEEGGKENIFGRKNVPAVLKPNDNKVLVVNSQGVVALDPVEIPNLSSGIYIMTNKNEENKTSGPGNADKPPPEKKPLGEAGGFVVLDENERSVKFTNNEMLGYMSVRPVETVSHATTNVTLPPKIPQLTSFKSGALTITPSVRNISKDPSANFTKRHTPNSQPQTPQTPSLQKILGPKNTKGYTDFTSTPKSRQQPQVIYTSRQQPQITYLNSSGETTNKRVLGSVNRYKGLQVEFQVEMSPGGTSQYVRGLSGLDSPQYASVNAALQNQGQVSGLKVKRITSPRKRNSSVRDSAHISILNRKDVAGGGGNALAVPARKLKMFRNEEEEVEEAAPIALPVVQGEEGQHQEEMVTIAGEDGTLYQVASSELNGSAVLLTTGEDGQQQCLYVTDENGQPTIIQGATIDGQEMLLDQAVYNEATGTIQMFQDQSGMETQVFQQDENGQLLPVENPDEVLAQVQAAQQQEELLQQQQQQEEAELQALAQQQQQQQEMLQQQETQELTHEQAAEFLLQQQQQQLQQHEQQEGTLDEQQQQHTELSQEQLEAMGGVPAEGEQTGDSSEVVKISGGPNTIMIDLTTGF</sequence>
<feature type="region of interest" description="Disordered" evidence="1">
    <location>
        <begin position="653"/>
        <end position="706"/>
    </location>
</feature>
<dbReference type="RefSeq" id="XP_008475028.1">
    <property type="nucleotide sequence ID" value="XM_008476806.2"/>
</dbReference>
<feature type="compositionally biased region" description="Polar residues" evidence="1">
    <location>
        <begin position="320"/>
        <end position="336"/>
    </location>
</feature>
<proteinExistence type="predicted"/>
<evidence type="ECO:0000313" key="2">
    <source>
        <dbReference type="Proteomes" id="UP000079169"/>
    </source>
</evidence>
<feature type="region of interest" description="Disordered" evidence="1">
    <location>
        <begin position="281"/>
        <end position="336"/>
    </location>
</feature>
<reference evidence="3" key="1">
    <citation type="submission" date="2025-08" db="UniProtKB">
        <authorList>
            <consortium name="RefSeq"/>
        </authorList>
    </citation>
    <scope>IDENTIFICATION</scope>
</reference>
<dbReference type="GeneID" id="103512053"/>
<evidence type="ECO:0000256" key="1">
    <source>
        <dbReference type="SAM" id="MobiDB-lite"/>
    </source>
</evidence>
<dbReference type="KEGG" id="dci:103512053"/>
<accession>A0A1S3D625</accession>
<protein>
    <submittedName>
        <fullName evidence="3">Polyhomeotic-proximal chromatin protein</fullName>
    </submittedName>
</protein>
<feature type="compositionally biased region" description="Low complexity" evidence="1">
    <location>
        <begin position="653"/>
        <end position="684"/>
    </location>
</feature>
<feature type="compositionally biased region" description="Low complexity" evidence="1">
    <location>
        <begin position="298"/>
        <end position="311"/>
    </location>
</feature>
<dbReference type="PaxDb" id="121845-A0A1S3D625"/>
<keyword evidence="2" id="KW-1185">Reference proteome</keyword>
<organism evidence="2 3">
    <name type="scientific">Diaphorina citri</name>
    <name type="common">Asian citrus psyllid</name>
    <dbReference type="NCBI Taxonomy" id="121845"/>
    <lineage>
        <taxon>Eukaryota</taxon>
        <taxon>Metazoa</taxon>
        <taxon>Ecdysozoa</taxon>
        <taxon>Arthropoda</taxon>
        <taxon>Hexapoda</taxon>
        <taxon>Insecta</taxon>
        <taxon>Pterygota</taxon>
        <taxon>Neoptera</taxon>
        <taxon>Paraneoptera</taxon>
        <taxon>Hemiptera</taxon>
        <taxon>Sternorrhyncha</taxon>
        <taxon>Psylloidea</taxon>
        <taxon>Psyllidae</taxon>
        <taxon>Diaphorininae</taxon>
        <taxon>Diaphorina</taxon>
    </lineage>
</organism>
<name>A0A1S3D625_DIACI</name>